<protein>
    <submittedName>
        <fullName evidence="2">Uncharacterized protein</fullName>
    </submittedName>
</protein>
<comment type="caution">
    <text evidence="2">The sequence shown here is derived from an EMBL/GenBank/DDBJ whole genome shotgun (WGS) entry which is preliminary data.</text>
</comment>
<dbReference type="EMBL" id="BAAAHU010000004">
    <property type="protein sequence ID" value="GAA1004841.1"/>
    <property type="molecule type" value="Genomic_DNA"/>
</dbReference>
<dbReference type="Proteomes" id="UP001501072">
    <property type="component" value="Unassembled WGS sequence"/>
</dbReference>
<evidence type="ECO:0000313" key="2">
    <source>
        <dbReference type="EMBL" id="GAA1004841.1"/>
    </source>
</evidence>
<accession>A0ABN1SUS0</accession>
<evidence type="ECO:0000256" key="1">
    <source>
        <dbReference type="SAM" id="MobiDB-lite"/>
    </source>
</evidence>
<keyword evidence="3" id="KW-1185">Reference proteome</keyword>
<sequence length="61" mass="6025">MAAGGDALEGGGHADADGETEGARLDVDAPAITAGTRHPIPTAGAQGRPSDDFRPPGWSTV</sequence>
<feature type="region of interest" description="Disordered" evidence="1">
    <location>
        <begin position="1"/>
        <end position="61"/>
    </location>
</feature>
<proteinExistence type="predicted"/>
<reference evidence="2 3" key="1">
    <citation type="journal article" date="2019" name="Int. J. Syst. Evol. Microbiol.">
        <title>The Global Catalogue of Microorganisms (GCM) 10K type strain sequencing project: providing services to taxonomists for standard genome sequencing and annotation.</title>
        <authorList>
            <consortium name="The Broad Institute Genomics Platform"/>
            <consortium name="The Broad Institute Genome Sequencing Center for Infectious Disease"/>
            <person name="Wu L."/>
            <person name="Ma J."/>
        </authorList>
    </citation>
    <scope>NUCLEOTIDE SEQUENCE [LARGE SCALE GENOMIC DNA]</scope>
    <source>
        <strain evidence="2 3">JCM 11269</strain>
    </source>
</reference>
<gene>
    <name evidence="2" type="ORF">GCM10009564_08060</name>
</gene>
<feature type="compositionally biased region" description="Basic and acidic residues" evidence="1">
    <location>
        <begin position="12"/>
        <end position="27"/>
    </location>
</feature>
<evidence type="ECO:0000313" key="3">
    <source>
        <dbReference type="Proteomes" id="UP001501072"/>
    </source>
</evidence>
<name>A0ABN1SUS0_9ACTN</name>
<organism evidence="2 3">
    <name type="scientific">Streptomyces thermogriseus</name>
    <dbReference type="NCBI Taxonomy" id="75292"/>
    <lineage>
        <taxon>Bacteria</taxon>
        <taxon>Bacillati</taxon>
        <taxon>Actinomycetota</taxon>
        <taxon>Actinomycetes</taxon>
        <taxon>Kitasatosporales</taxon>
        <taxon>Streptomycetaceae</taxon>
        <taxon>Streptomyces</taxon>
    </lineage>
</organism>